<reference evidence="2 3" key="1">
    <citation type="submission" date="2017-05" db="EMBL/GenBank/DDBJ databases">
        <title>Host range expansion of the Methanosphaera genus to humans and monogastric animals involves recent and extensive reduction in genome content.</title>
        <authorList>
            <person name="Hoedt E.C."/>
            <person name="Volmer J.G."/>
            <person name="Parks D.H."/>
            <person name="Rosewarne C.P."/>
            <person name="Denman S.E."/>
            <person name="Mcsweeney C.S."/>
            <person name="O Cuiv P."/>
            <person name="Hugenholtz P."/>
            <person name="Tyson G.W."/>
            <person name="Morrison M."/>
        </authorList>
    </citation>
    <scope>NUCLEOTIDE SEQUENCE [LARGE SCALE GENOMIC DNA]</scope>
    <source>
        <strain evidence="2 3">PA5</strain>
    </source>
</reference>
<feature type="transmembrane region" description="Helical" evidence="1">
    <location>
        <begin position="62"/>
        <end position="85"/>
    </location>
</feature>
<evidence type="ECO:0000256" key="1">
    <source>
        <dbReference type="SAM" id="Phobius"/>
    </source>
</evidence>
<accession>A0A328PYU4</accession>
<feature type="transmembrane region" description="Helical" evidence="1">
    <location>
        <begin position="21"/>
        <end position="42"/>
    </location>
</feature>
<keyword evidence="1" id="KW-0812">Transmembrane</keyword>
<sequence length="227" mass="25669">MKTINDYIKLDLYKIDYKQVLNNYSILIIGLFIMSFGVALSVRSNLGTTPISCIPYVLSFKFPLSLGTITILFNTLLIIIQILILRSKFPKIQLLQIIVNFIFGYFIDFSLYLTINIIPTSYVMQWFICFISCIIIALGVFFEVNSHAIVLPGEGVSLAIHSVTHTDFGKLKTYFDTTNVILGVIMSLIFFGTFKGVGLGTIFAGVVVGYIVRFYRKLFLLLTNKHQ</sequence>
<organism evidence="2 3">
    <name type="scientific">Methanosphaera stadtmanae</name>
    <dbReference type="NCBI Taxonomy" id="2317"/>
    <lineage>
        <taxon>Archaea</taxon>
        <taxon>Methanobacteriati</taxon>
        <taxon>Methanobacteriota</taxon>
        <taxon>Methanomada group</taxon>
        <taxon>Methanobacteria</taxon>
        <taxon>Methanobacteriales</taxon>
        <taxon>Methanobacteriaceae</taxon>
        <taxon>Methanosphaera</taxon>
    </lineage>
</organism>
<name>A0A328PYU4_9EURY</name>
<evidence type="ECO:0008006" key="4">
    <source>
        <dbReference type="Google" id="ProtNLM"/>
    </source>
</evidence>
<feature type="transmembrane region" description="Helical" evidence="1">
    <location>
        <begin position="124"/>
        <end position="142"/>
    </location>
</feature>
<protein>
    <recommendedName>
        <fullName evidence="4">YitT family protein</fullName>
    </recommendedName>
</protein>
<comment type="caution">
    <text evidence="2">The sequence shown here is derived from an EMBL/GenBank/DDBJ whole genome shotgun (WGS) entry which is preliminary data.</text>
</comment>
<dbReference type="GeneID" id="3855406"/>
<feature type="transmembrane region" description="Helical" evidence="1">
    <location>
        <begin position="173"/>
        <end position="191"/>
    </location>
</feature>
<feature type="transmembrane region" description="Helical" evidence="1">
    <location>
        <begin position="97"/>
        <end position="118"/>
    </location>
</feature>
<keyword evidence="1" id="KW-0472">Membrane</keyword>
<dbReference type="AlphaFoldDB" id="A0A328PYU4"/>
<gene>
    <name evidence="2" type="ORF">CA615_07800</name>
</gene>
<dbReference type="InterPro" id="IPR038750">
    <property type="entry name" value="YczE/YyaS-like"/>
</dbReference>
<evidence type="ECO:0000313" key="3">
    <source>
        <dbReference type="Proteomes" id="UP000248557"/>
    </source>
</evidence>
<keyword evidence="1" id="KW-1133">Transmembrane helix</keyword>
<evidence type="ECO:0000313" key="2">
    <source>
        <dbReference type="EMBL" id="RAP02433.1"/>
    </source>
</evidence>
<dbReference type="Pfam" id="PF19700">
    <property type="entry name" value="DUF6198"/>
    <property type="match status" value="1"/>
</dbReference>
<dbReference type="RefSeq" id="WP_048059783.1">
    <property type="nucleotide sequence ID" value="NZ_CAUHHK010000027.1"/>
</dbReference>
<dbReference type="PANTHER" id="PTHR40078">
    <property type="entry name" value="INTEGRAL MEMBRANE PROTEIN-RELATED"/>
    <property type="match status" value="1"/>
</dbReference>
<dbReference type="PANTHER" id="PTHR40078:SF1">
    <property type="entry name" value="INTEGRAL MEMBRANE PROTEIN"/>
    <property type="match status" value="1"/>
</dbReference>
<dbReference type="EMBL" id="NGJK01000093">
    <property type="protein sequence ID" value="RAP02433.1"/>
    <property type="molecule type" value="Genomic_DNA"/>
</dbReference>
<proteinExistence type="predicted"/>
<dbReference type="Proteomes" id="UP000248557">
    <property type="component" value="Unassembled WGS sequence"/>
</dbReference>